<feature type="non-terminal residue" evidence="3">
    <location>
        <position position="381"/>
    </location>
</feature>
<dbReference type="GeneID" id="37017730"/>
<gene>
    <name evidence="3" type="ORF">FA14DRAFT_111549</name>
</gene>
<dbReference type="GO" id="GO:0005737">
    <property type="term" value="C:cytoplasm"/>
    <property type="evidence" value="ECO:0007669"/>
    <property type="project" value="TreeGrafter"/>
</dbReference>
<dbReference type="Proteomes" id="UP000245771">
    <property type="component" value="Unassembled WGS sequence"/>
</dbReference>
<dbReference type="AlphaFoldDB" id="A0A316V298"/>
<evidence type="ECO:0000313" key="4">
    <source>
        <dbReference type="Proteomes" id="UP000245771"/>
    </source>
</evidence>
<accession>A0A316V298</accession>
<evidence type="ECO:0000256" key="2">
    <source>
        <dbReference type="SAM" id="MobiDB-lite"/>
    </source>
</evidence>
<dbReference type="InterPro" id="IPR009772">
    <property type="entry name" value="CDC123"/>
</dbReference>
<proteinExistence type="inferred from homology"/>
<reference evidence="3 4" key="1">
    <citation type="journal article" date="2018" name="Mol. Biol. Evol.">
        <title>Broad Genomic Sampling Reveals a Smut Pathogenic Ancestry of the Fungal Clade Ustilaginomycotina.</title>
        <authorList>
            <person name="Kijpornyongpan T."/>
            <person name="Mondo S.J."/>
            <person name="Barry K."/>
            <person name="Sandor L."/>
            <person name="Lee J."/>
            <person name="Lipzen A."/>
            <person name="Pangilinan J."/>
            <person name="LaButti K."/>
            <person name="Hainaut M."/>
            <person name="Henrissat B."/>
            <person name="Grigoriev I.V."/>
            <person name="Spatafora J.W."/>
            <person name="Aime M.C."/>
        </authorList>
    </citation>
    <scope>NUCLEOTIDE SEQUENCE [LARGE SCALE GENOMIC DNA]</scope>
    <source>
        <strain evidence="3 4">MCA 3882</strain>
    </source>
</reference>
<name>A0A316V298_9BASI</name>
<evidence type="ECO:0000313" key="3">
    <source>
        <dbReference type="EMBL" id="PWN31679.1"/>
    </source>
</evidence>
<sequence length="381" mass="43014">TEASIALQHTRFANWFPSYRRYSPKATIIDLLHLQPDFLDWLEEDGLVLPSGSDNTAVNASSRATISEEDDISANGSTSSEEDDDEEEAVPRNFTALNERIRQIIDQYEGAVFPKLDWSAPLDAAWMVPGTSLRCTEPSDIYLLLKSSDFVNKDVSQLYELAQMAKEEQEDETRLALASSTVSPQLVLKKFFSIPTSHEFRCFVRCGQLICISQRDTGTFFDHLQPIDMQNTILDKLTHFFNTTLRSGSQSHASSGVPISPFPIKDFVWDAYLTRDLSRVLIIDINPYMPRTDALLWDWEEIEEEAKDVILAGESSTEQHRPSLRLVTSRAQTTQSFPTYAHNMMPSDVVGLAQGTDIAEFARQFNEQIAEAALDQTKEDQ</sequence>
<dbReference type="RefSeq" id="XP_025351981.1">
    <property type="nucleotide sequence ID" value="XM_025495949.1"/>
</dbReference>
<organism evidence="3 4">
    <name type="scientific">Meira miltonrushii</name>
    <dbReference type="NCBI Taxonomy" id="1280837"/>
    <lineage>
        <taxon>Eukaryota</taxon>
        <taxon>Fungi</taxon>
        <taxon>Dikarya</taxon>
        <taxon>Basidiomycota</taxon>
        <taxon>Ustilaginomycotina</taxon>
        <taxon>Exobasidiomycetes</taxon>
        <taxon>Exobasidiales</taxon>
        <taxon>Brachybasidiaceae</taxon>
        <taxon>Meira</taxon>
    </lineage>
</organism>
<feature type="non-terminal residue" evidence="3">
    <location>
        <position position="1"/>
    </location>
</feature>
<dbReference type="PANTHER" id="PTHR15323">
    <property type="entry name" value="D123 PROTEIN"/>
    <property type="match status" value="1"/>
</dbReference>
<comment type="similarity">
    <text evidence="1">Belongs to the CDC123 family.</text>
</comment>
<protein>
    <submittedName>
        <fullName evidence="3">D123-domain-containing protein</fullName>
    </submittedName>
</protein>
<evidence type="ECO:0000256" key="1">
    <source>
        <dbReference type="ARBA" id="ARBA00011047"/>
    </source>
</evidence>
<dbReference type="PANTHER" id="PTHR15323:SF6">
    <property type="entry name" value="CELL DIVISION CYCLE PROTEIN 123 HOMOLOG"/>
    <property type="match status" value="1"/>
</dbReference>
<feature type="compositionally biased region" description="Polar residues" evidence="2">
    <location>
        <begin position="52"/>
        <end position="65"/>
    </location>
</feature>
<keyword evidence="4" id="KW-1185">Reference proteome</keyword>
<feature type="region of interest" description="Disordered" evidence="2">
    <location>
        <begin position="52"/>
        <end position="89"/>
    </location>
</feature>
<dbReference type="STRING" id="1280837.A0A316V298"/>
<dbReference type="InParanoid" id="A0A316V298"/>
<dbReference type="Pfam" id="PF07065">
    <property type="entry name" value="D123"/>
    <property type="match status" value="1"/>
</dbReference>
<dbReference type="EMBL" id="KZ819607">
    <property type="protein sequence ID" value="PWN31679.1"/>
    <property type="molecule type" value="Genomic_DNA"/>
</dbReference>
<dbReference type="OrthoDB" id="360540at2759"/>
<dbReference type="FunCoup" id="A0A316V298">
    <property type="interactions" value="485"/>
</dbReference>